<proteinExistence type="predicted"/>
<dbReference type="AlphaFoldDB" id="A0A9W8W6F3"/>
<sequence length="80" mass="9160">MSSETTKPELIQPWREWYTALMDSKSERKAIVMTDDVDAGMNPAKYGMSQHGTIALDPRTDVDLFKEKAKPYLLLNEKLN</sequence>
<gene>
    <name evidence="1" type="ORF">N0V84_009391</name>
</gene>
<organism evidence="1 2">
    <name type="scientific">Fusarium piperis</name>
    <dbReference type="NCBI Taxonomy" id="1435070"/>
    <lineage>
        <taxon>Eukaryota</taxon>
        <taxon>Fungi</taxon>
        <taxon>Dikarya</taxon>
        <taxon>Ascomycota</taxon>
        <taxon>Pezizomycotina</taxon>
        <taxon>Sordariomycetes</taxon>
        <taxon>Hypocreomycetidae</taxon>
        <taxon>Hypocreales</taxon>
        <taxon>Nectriaceae</taxon>
        <taxon>Fusarium</taxon>
        <taxon>Fusarium solani species complex</taxon>
    </lineage>
</organism>
<dbReference type="Proteomes" id="UP001140502">
    <property type="component" value="Unassembled WGS sequence"/>
</dbReference>
<dbReference type="EMBL" id="JAPEUR010000257">
    <property type="protein sequence ID" value="KAJ4313466.1"/>
    <property type="molecule type" value="Genomic_DNA"/>
</dbReference>
<evidence type="ECO:0000313" key="2">
    <source>
        <dbReference type="Proteomes" id="UP001140502"/>
    </source>
</evidence>
<accession>A0A9W8W6F3</accession>
<reference evidence="1" key="1">
    <citation type="submission" date="2022-10" db="EMBL/GenBank/DDBJ databases">
        <title>Tapping the CABI collections for fungal endophytes: first genome assemblies for Collariella, Neodidymelliopsis, Ascochyta clinopodiicola, Didymella pomorum, Didymosphaeria variabile, Neocosmospora piperis and Neocucurbitaria cava.</title>
        <authorList>
            <person name="Hill R."/>
        </authorList>
    </citation>
    <scope>NUCLEOTIDE SEQUENCE</scope>
    <source>
        <strain evidence="1">IMI 366586</strain>
    </source>
</reference>
<name>A0A9W8W6F3_9HYPO</name>
<comment type="caution">
    <text evidence="1">The sequence shown here is derived from an EMBL/GenBank/DDBJ whole genome shotgun (WGS) entry which is preliminary data.</text>
</comment>
<keyword evidence="2" id="KW-1185">Reference proteome</keyword>
<dbReference type="OrthoDB" id="4313532at2759"/>
<protein>
    <submittedName>
        <fullName evidence="1">Uncharacterized protein</fullName>
    </submittedName>
</protein>
<evidence type="ECO:0000313" key="1">
    <source>
        <dbReference type="EMBL" id="KAJ4313466.1"/>
    </source>
</evidence>